<dbReference type="AlphaFoldDB" id="A0A1I0YTB4"/>
<dbReference type="Proteomes" id="UP000243799">
    <property type="component" value="Unassembled WGS sequence"/>
</dbReference>
<keyword evidence="2" id="KW-0560">Oxidoreductase</keyword>
<keyword evidence="2" id="KW-0575">Peroxidase</keyword>
<name>A0A1I0YTB4_9PSEU</name>
<dbReference type="GO" id="GO:0051920">
    <property type="term" value="F:peroxiredoxin activity"/>
    <property type="evidence" value="ECO:0007669"/>
    <property type="project" value="InterPro"/>
</dbReference>
<gene>
    <name evidence="2" type="ORF">SAMN05216266_105320</name>
</gene>
<dbReference type="SUPFAM" id="SSF69118">
    <property type="entry name" value="AhpD-like"/>
    <property type="match status" value="1"/>
</dbReference>
<proteinExistence type="predicted"/>
<dbReference type="Gene3D" id="1.20.1290.10">
    <property type="entry name" value="AhpD-like"/>
    <property type="match status" value="1"/>
</dbReference>
<evidence type="ECO:0000259" key="1">
    <source>
        <dbReference type="Pfam" id="PF02627"/>
    </source>
</evidence>
<dbReference type="STRING" id="490629.SAMN05216266_105320"/>
<feature type="domain" description="Carboxymuconolactone decarboxylase-like" evidence="1">
    <location>
        <begin position="18"/>
        <end position="104"/>
    </location>
</feature>
<evidence type="ECO:0000313" key="3">
    <source>
        <dbReference type="Proteomes" id="UP000243799"/>
    </source>
</evidence>
<dbReference type="PANTHER" id="PTHR34846">
    <property type="entry name" value="4-CARBOXYMUCONOLACTONE DECARBOXYLASE FAMILY PROTEIN (AFU_ORTHOLOGUE AFUA_6G11590)"/>
    <property type="match status" value="1"/>
</dbReference>
<dbReference type="PANTHER" id="PTHR34846:SF5">
    <property type="entry name" value="CARBOXYMUCONOLACTONE DECARBOXYLASE-LIKE DOMAIN-CONTAINING PROTEIN"/>
    <property type="match status" value="1"/>
</dbReference>
<protein>
    <submittedName>
        <fullName evidence="2">Alkylhydroperoxidase AhpD family core domain-containing protein</fullName>
    </submittedName>
</protein>
<dbReference type="EMBL" id="FOKG01000005">
    <property type="protein sequence ID" value="SFB16625.1"/>
    <property type="molecule type" value="Genomic_DNA"/>
</dbReference>
<evidence type="ECO:0000313" key="2">
    <source>
        <dbReference type="EMBL" id="SFB16625.1"/>
    </source>
</evidence>
<dbReference type="InterPro" id="IPR029032">
    <property type="entry name" value="AhpD-like"/>
</dbReference>
<dbReference type="InterPro" id="IPR004675">
    <property type="entry name" value="AhpD_core"/>
</dbReference>
<dbReference type="InterPro" id="IPR003779">
    <property type="entry name" value="CMD-like"/>
</dbReference>
<keyword evidence="3" id="KW-1185">Reference proteome</keyword>
<accession>A0A1I0YTB4</accession>
<dbReference type="NCBIfam" id="TIGR00778">
    <property type="entry name" value="ahpD_dom"/>
    <property type="match status" value="1"/>
</dbReference>
<sequence length="160" mass="17746">MGNVIVVTKRIQITSVLPEAYKSVASLHKVVQQAAADAGLAPTLLELVRIRASQINGCSYCIDTHSRDALKLGESQRRLLLLPAWRESGLFTEAERVALALTEEVTRLSETRDVPDALYEEATQVFTEEQYVAVMWTIGVINMLNRFGVPSHKPLPEQVS</sequence>
<organism evidence="2 3">
    <name type="scientific">Amycolatopsis marina</name>
    <dbReference type="NCBI Taxonomy" id="490629"/>
    <lineage>
        <taxon>Bacteria</taxon>
        <taxon>Bacillati</taxon>
        <taxon>Actinomycetota</taxon>
        <taxon>Actinomycetes</taxon>
        <taxon>Pseudonocardiales</taxon>
        <taxon>Pseudonocardiaceae</taxon>
        <taxon>Amycolatopsis</taxon>
    </lineage>
</organism>
<dbReference type="Pfam" id="PF02627">
    <property type="entry name" value="CMD"/>
    <property type="match status" value="1"/>
</dbReference>
<reference evidence="3" key="1">
    <citation type="submission" date="2016-10" db="EMBL/GenBank/DDBJ databases">
        <authorList>
            <person name="Varghese N."/>
            <person name="Submissions S."/>
        </authorList>
    </citation>
    <scope>NUCLEOTIDE SEQUENCE [LARGE SCALE GENOMIC DNA]</scope>
    <source>
        <strain evidence="3">CGMCC 4.3568</strain>
    </source>
</reference>